<dbReference type="Proteomes" id="UP000005336">
    <property type="component" value="Unassembled WGS sequence"/>
</dbReference>
<accession>G4CPB0</accession>
<proteinExistence type="predicted"/>
<evidence type="ECO:0000313" key="1">
    <source>
        <dbReference type="EMBL" id="EGZ48204.1"/>
    </source>
</evidence>
<dbReference type="HOGENOM" id="CLU_2667337_0_0_4"/>
<comment type="caution">
    <text evidence="1">The sequence shown here is derived from an EMBL/GenBank/DDBJ whole genome shotgun (WGS) entry which is preliminary data.</text>
</comment>
<keyword evidence="2" id="KW-1185">Reference proteome</keyword>
<evidence type="ECO:0000313" key="2">
    <source>
        <dbReference type="Proteomes" id="UP000005336"/>
    </source>
</evidence>
<organism evidence="1 2">
    <name type="scientific">Neisseria wadsworthii 9715</name>
    <dbReference type="NCBI Taxonomy" id="1030841"/>
    <lineage>
        <taxon>Bacteria</taxon>
        <taxon>Pseudomonadati</taxon>
        <taxon>Pseudomonadota</taxon>
        <taxon>Betaproteobacteria</taxon>
        <taxon>Neisseriales</taxon>
        <taxon>Neisseriaceae</taxon>
        <taxon>Neisseria</taxon>
    </lineage>
</organism>
<name>G4CPB0_9NEIS</name>
<protein>
    <submittedName>
        <fullName evidence="1">Uncharacterized protein</fullName>
    </submittedName>
</protein>
<dbReference type="AlphaFoldDB" id="G4CPB0"/>
<sequence length="75" mass="8668">MMYGRFSMIAHRKIMDTDTHSATAQKYTPHKNIKAQTASNKRWIRPVNKRFIVCINILIAYACLKTSLCKLKLPS</sequence>
<gene>
    <name evidence="1" type="ORF">HMPREF9370_0920</name>
</gene>
<reference evidence="1 2" key="1">
    <citation type="submission" date="2011-06" db="EMBL/GenBank/DDBJ databases">
        <authorList>
            <person name="Muzny D."/>
            <person name="Qin X."/>
            <person name="Deng J."/>
            <person name="Jiang H."/>
            <person name="Liu Y."/>
            <person name="Qu J."/>
            <person name="Song X.-Z."/>
            <person name="Zhang L."/>
            <person name="Thornton R."/>
            <person name="Coyle M."/>
            <person name="Francisco L."/>
            <person name="Jackson L."/>
            <person name="Javaid M."/>
            <person name="Korchina V."/>
            <person name="Kovar C."/>
            <person name="Mata R."/>
            <person name="Mathew T."/>
            <person name="Ngo R."/>
            <person name="Nguyen L."/>
            <person name="Nguyen N."/>
            <person name="Okwuonu G."/>
            <person name="Ongeri F."/>
            <person name="Pham C."/>
            <person name="Simmons D."/>
            <person name="Wilczek-Boney K."/>
            <person name="Hale W."/>
            <person name="Jakkamsetti A."/>
            <person name="Pham P."/>
            <person name="Ruth R."/>
            <person name="San Lucas F."/>
            <person name="Warren J."/>
            <person name="Zhang J."/>
            <person name="Zhao Z."/>
            <person name="Zhou C."/>
            <person name="Zhu D."/>
            <person name="Lee S."/>
            <person name="Bess C."/>
            <person name="Blankenburg K."/>
            <person name="Forbes L."/>
            <person name="Fu Q."/>
            <person name="Gubbala S."/>
            <person name="Hirani K."/>
            <person name="Jayaseelan J.C."/>
            <person name="Lara F."/>
            <person name="Munidasa M."/>
            <person name="Palculict T."/>
            <person name="Patil S."/>
            <person name="Pu L.-L."/>
            <person name="Saada N."/>
            <person name="Tang L."/>
            <person name="Weissenberger G."/>
            <person name="Zhu Y."/>
            <person name="Hemphill L."/>
            <person name="Shang Y."/>
            <person name="Youmans B."/>
            <person name="Ayvaz T."/>
            <person name="Ross M."/>
            <person name="Santibanez J."/>
            <person name="Aqrawi P."/>
            <person name="Gross S."/>
            <person name="Joshi V."/>
            <person name="Fowler G."/>
            <person name="Nazareth L."/>
            <person name="Reid J."/>
            <person name="Worley K."/>
            <person name="Petrosino J."/>
            <person name="Highlander S."/>
            <person name="Gibbs R."/>
        </authorList>
    </citation>
    <scope>NUCLEOTIDE SEQUENCE [LARGE SCALE GENOMIC DNA]</scope>
    <source>
        <strain evidence="1 2">9715</strain>
    </source>
</reference>
<dbReference type="EMBL" id="AGAZ01000035">
    <property type="protein sequence ID" value="EGZ48204.1"/>
    <property type="molecule type" value="Genomic_DNA"/>
</dbReference>
<dbReference type="STRING" id="1030841.HMPREF9370_0920"/>